<feature type="domain" description="ABC transporter" evidence="5">
    <location>
        <begin position="2"/>
        <end position="242"/>
    </location>
</feature>
<dbReference type="InterPro" id="IPR017871">
    <property type="entry name" value="ABC_transporter-like_CS"/>
</dbReference>
<dbReference type="Pfam" id="PF12848">
    <property type="entry name" value="ABC_tran_Xtn"/>
    <property type="match status" value="1"/>
</dbReference>
<dbReference type="InterPro" id="IPR050611">
    <property type="entry name" value="ABCF"/>
</dbReference>
<dbReference type="AlphaFoldDB" id="A0A3G9GCE1"/>
<evidence type="ECO:0000256" key="4">
    <source>
        <dbReference type="SAM" id="Coils"/>
    </source>
</evidence>
<dbReference type="RefSeq" id="WP_126423949.1">
    <property type="nucleotide sequence ID" value="NZ_AP018828.1"/>
</dbReference>
<dbReference type="PANTHER" id="PTHR19211">
    <property type="entry name" value="ATP-BINDING TRANSPORT PROTEIN-RELATED"/>
    <property type="match status" value="1"/>
</dbReference>
<dbReference type="PANTHER" id="PTHR19211:SF14">
    <property type="entry name" value="ATP-BINDING CASSETTE SUB-FAMILY F MEMBER 1"/>
    <property type="match status" value="1"/>
</dbReference>
<evidence type="ECO:0000256" key="1">
    <source>
        <dbReference type="ARBA" id="ARBA00022737"/>
    </source>
</evidence>
<dbReference type="InterPro" id="IPR003439">
    <property type="entry name" value="ABC_transporter-like_ATP-bd"/>
</dbReference>
<name>A0A3G9GCE1_9CAUL</name>
<protein>
    <submittedName>
        <fullName evidence="6">ABC transporter ATP-binding protein uup</fullName>
    </submittedName>
</protein>
<keyword evidence="1" id="KW-0677">Repeat</keyword>
<dbReference type="PROSITE" id="PS50893">
    <property type="entry name" value="ABC_TRANSPORTER_2"/>
    <property type="match status" value="2"/>
</dbReference>
<gene>
    <name evidence="6" type="ORF">EM6_2995</name>
</gene>
<dbReference type="EMBL" id="AP018828">
    <property type="protein sequence ID" value="BBF82359.1"/>
    <property type="molecule type" value="Genomic_DNA"/>
</dbReference>
<dbReference type="GO" id="GO:0016887">
    <property type="term" value="F:ATP hydrolysis activity"/>
    <property type="evidence" value="ECO:0007669"/>
    <property type="project" value="InterPro"/>
</dbReference>
<dbReference type="InterPro" id="IPR032781">
    <property type="entry name" value="ABC_tran_Xtn"/>
</dbReference>
<dbReference type="Pfam" id="PF00005">
    <property type="entry name" value="ABC_tran"/>
    <property type="match status" value="2"/>
</dbReference>
<dbReference type="Proteomes" id="UP000278756">
    <property type="component" value="Chromosome 2"/>
</dbReference>
<dbReference type="InterPro" id="IPR032524">
    <property type="entry name" value="ABC_tran_C"/>
</dbReference>
<reference evidence="7" key="1">
    <citation type="journal article" date="2017" name="Biotechnol. Biofuels">
        <title>Evaluation of environmental bacterial communities as a factor affecting the growth of duckweed Lemna minor.</title>
        <authorList>
            <person name="Ishizawa H."/>
            <person name="Kuroda M."/>
            <person name="Morikawa M."/>
            <person name="Ike M."/>
        </authorList>
    </citation>
    <scope>NUCLEOTIDE SEQUENCE [LARGE SCALE GENOMIC DNA]</scope>
    <source>
        <strain evidence="7">M6</strain>
    </source>
</reference>
<dbReference type="FunFam" id="3.40.50.300:FF:000011">
    <property type="entry name" value="Putative ABC transporter ATP-binding component"/>
    <property type="match status" value="1"/>
</dbReference>
<evidence type="ECO:0000256" key="3">
    <source>
        <dbReference type="ARBA" id="ARBA00022840"/>
    </source>
</evidence>
<dbReference type="Gene3D" id="1.10.287.380">
    <property type="entry name" value="Valyl-tRNA synthetase, C-terminal domain"/>
    <property type="match status" value="1"/>
</dbReference>
<dbReference type="SUPFAM" id="SSF52540">
    <property type="entry name" value="P-loop containing nucleoside triphosphate hydrolases"/>
    <property type="match status" value="2"/>
</dbReference>
<proteinExistence type="predicted"/>
<evidence type="ECO:0000313" key="7">
    <source>
        <dbReference type="Proteomes" id="UP000278756"/>
    </source>
</evidence>
<dbReference type="GO" id="GO:0005524">
    <property type="term" value="F:ATP binding"/>
    <property type="evidence" value="ECO:0007669"/>
    <property type="project" value="UniProtKB-KW"/>
</dbReference>
<accession>A0A3G9GCE1</accession>
<dbReference type="Gene3D" id="3.40.50.300">
    <property type="entry name" value="P-loop containing nucleotide triphosphate hydrolases"/>
    <property type="match status" value="2"/>
</dbReference>
<dbReference type="OrthoDB" id="7168152at2"/>
<keyword evidence="4" id="KW-0175">Coiled coil</keyword>
<keyword evidence="3 6" id="KW-0067">ATP-binding</keyword>
<feature type="domain" description="ABC transporter" evidence="5">
    <location>
        <begin position="310"/>
        <end position="524"/>
    </location>
</feature>
<dbReference type="SMART" id="SM00382">
    <property type="entry name" value="AAA"/>
    <property type="match status" value="2"/>
</dbReference>
<organism evidence="6 7">
    <name type="scientific">Asticcacaulis excentricus</name>
    <dbReference type="NCBI Taxonomy" id="78587"/>
    <lineage>
        <taxon>Bacteria</taxon>
        <taxon>Pseudomonadati</taxon>
        <taxon>Pseudomonadota</taxon>
        <taxon>Alphaproteobacteria</taxon>
        <taxon>Caulobacterales</taxon>
        <taxon>Caulobacteraceae</taxon>
        <taxon>Asticcacaulis</taxon>
    </lineage>
</organism>
<dbReference type="CDD" id="cd03221">
    <property type="entry name" value="ABCF_EF-3"/>
    <property type="match status" value="1"/>
</dbReference>
<evidence type="ECO:0000259" key="5">
    <source>
        <dbReference type="PROSITE" id="PS50893"/>
    </source>
</evidence>
<dbReference type="GO" id="GO:0003677">
    <property type="term" value="F:DNA binding"/>
    <property type="evidence" value="ECO:0007669"/>
    <property type="project" value="InterPro"/>
</dbReference>
<keyword evidence="2" id="KW-0547">Nucleotide-binding</keyword>
<sequence>MLQITNLTYDAYGRRFFDGASLTLTPGTKAGLVGLNGVGKSTLFGLILGKSQPGGGEITTPKGWRVASVDQEIAASPQHLIDAVLAIDTRRATLLKALETADPMQQAEIHHDLYAIGADRAPSRAAEILSGLGFSNADLTRPISDFSGGWRMRAALAGALLAEPDLLLLDEPTNYLDLEGALWLEAKLKRYPNAALMISHDRDLLNESVDAIVHVVGQRLDYYSGNYDTFERMRAEKARLNAANAAKQEAERAHLQAFVDRFRAKASKASQAQSRMKKLEKLPPIAANIQDRVAPFRLPSPEKELAPPILRLDDASVGYGDTVILRNINIRLDPDDRIGVLGVNGAGKSTFAKLLAGALTEMHGTQWRDRRMTVAWFHQHQIEAMDPEDTPLEMMRRARPDETESKRRGRLGSFGMTVEKVETKVKDLSGGERARLLLNMVAMDGPHLLILDEPTNHLDIDSRRALLDALNDYEGAVLIITHDRSLVELVADKLWLVNDGTVKTYTGTMDDYAKLVVERAKTATREEAQAAAKDKPASVNTKEARKAAAAARNAIAPLKKKADDLERQIETLGNKIKMIDLKLSDPDIYVKAPTEAVRLGKEKSKLEDDLVKMEGDWMEAAEIYETAKTEAGL</sequence>
<dbReference type="PROSITE" id="PS00211">
    <property type="entry name" value="ABC_TRANSPORTER_1"/>
    <property type="match status" value="1"/>
</dbReference>
<evidence type="ECO:0000313" key="6">
    <source>
        <dbReference type="EMBL" id="BBF82359.1"/>
    </source>
</evidence>
<evidence type="ECO:0000256" key="2">
    <source>
        <dbReference type="ARBA" id="ARBA00022741"/>
    </source>
</evidence>
<dbReference type="Pfam" id="PF16326">
    <property type="entry name" value="ABC_tran_CTD"/>
    <property type="match status" value="1"/>
</dbReference>
<dbReference type="InterPro" id="IPR027417">
    <property type="entry name" value="P-loop_NTPase"/>
</dbReference>
<feature type="coiled-coil region" evidence="4">
    <location>
        <begin position="548"/>
        <end position="582"/>
    </location>
</feature>
<dbReference type="InterPro" id="IPR037118">
    <property type="entry name" value="Val-tRNA_synth_C_sf"/>
</dbReference>
<reference evidence="7" key="2">
    <citation type="journal article" date="2017" name="Plant Physiol. Biochem.">
        <title>Differential oxidative and antioxidative response of duckweed Lemna minor toward plant growth promoting/inhibiting bacteria.</title>
        <authorList>
            <person name="Ishizawa H."/>
            <person name="Kuroda M."/>
            <person name="Morikawa M."/>
            <person name="Ike M."/>
        </authorList>
    </citation>
    <scope>NUCLEOTIDE SEQUENCE [LARGE SCALE GENOMIC DNA]</scope>
    <source>
        <strain evidence="7">M6</strain>
    </source>
</reference>
<dbReference type="InterPro" id="IPR003593">
    <property type="entry name" value="AAA+_ATPase"/>
</dbReference>